<dbReference type="Gene3D" id="3.60.10.10">
    <property type="entry name" value="Endonuclease/exonuclease/phosphatase"/>
    <property type="match status" value="1"/>
</dbReference>
<dbReference type="OrthoDB" id="416119at2759"/>
<dbReference type="Ensembl" id="ENSLLET00000012774.1">
    <property type="protein sequence ID" value="ENSLLEP00000012288.1"/>
    <property type="gene ID" value="ENSLLEG00000007814.1"/>
</dbReference>
<organism evidence="3 4">
    <name type="scientific">Leptobrachium leishanense</name>
    <name type="common">Leishan spiny toad</name>
    <dbReference type="NCBI Taxonomy" id="445787"/>
    <lineage>
        <taxon>Eukaryota</taxon>
        <taxon>Metazoa</taxon>
        <taxon>Chordata</taxon>
        <taxon>Craniata</taxon>
        <taxon>Vertebrata</taxon>
        <taxon>Euteleostomi</taxon>
        <taxon>Amphibia</taxon>
        <taxon>Batrachia</taxon>
        <taxon>Anura</taxon>
        <taxon>Pelobatoidea</taxon>
        <taxon>Megophryidae</taxon>
        <taxon>Leptobrachium</taxon>
    </lineage>
</organism>
<accession>A0A8C5MCZ3</accession>
<sequence length="673" mass="75733">MSTMPGFSPKSLHFLTYNVNGLNTPERRKRLFRELRALRSSVAFLQETHFKTGASPILRDPAFPVGHFSDPYQNKSRGVAILFAKDIPVTVDAVLPDKEGRFLFVKCTIVDVVYTFASIYLPNTNQHRCLASILRRLDSFKSGTLVVAGDFNAPLDPRTDTSAGRSSIPHNVLRHMRRSLDSLQLVDVWRAFHAGERDYTFFSPVHSSYSRLDYVFVQQGMLLNVMDSAIQAQSWSDHCPLLITFSSPLSRPSERQWRLNLTLLQNPAICQDVATCLRNYFSDNERAEVPFPTTWEAHKAVLRGLLISKATALKKESSGKLRELFKEIRDLELLHHSSALPSDYALLASKRRVLNDLLDANIRFAAQRTKCYFALKENKPGRYLAHMLRKRREANYIARIKTSTGTLTSRPDQILEEFRSFYEKLYHMDDGSDRVPSTTEIDAYLTGKLNHNLTPTAMETLDAPIPVEEIKRVITALKTGKCPGPDGLPAEYYKAFPDELLPHLTSLFSRLRDGEQFHPHTLSATISVIGKPGKDVSDVRNYRPISLLNTDLKILSKILADRLAPLLPALIHSDQVGFIPGREARDATTRVLGAIGLARASSTGLLLLSTDAEKAFDRVRWSFMFSVLQRTGVGDSFLHWTKALYNNPTARVRANGALSHDLDIRNGTRQGCP</sequence>
<feature type="domain" description="Reverse transcriptase" evidence="1">
    <location>
        <begin position="533"/>
        <end position="673"/>
    </location>
</feature>
<dbReference type="Pfam" id="PF00078">
    <property type="entry name" value="RVT_1"/>
    <property type="match status" value="1"/>
</dbReference>
<reference evidence="3" key="2">
    <citation type="submission" date="2025-09" db="UniProtKB">
        <authorList>
            <consortium name="Ensembl"/>
        </authorList>
    </citation>
    <scope>IDENTIFICATION</scope>
</reference>
<dbReference type="PANTHER" id="PTHR19446">
    <property type="entry name" value="REVERSE TRANSCRIPTASES"/>
    <property type="match status" value="1"/>
</dbReference>
<dbReference type="CDD" id="cd09076">
    <property type="entry name" value="L1-EN"/>
    <property type="match status" value="1"/>
</dbReference>
<dbReference type="SUPFAM" id="SSF56219">
    <property type="entry name" value="DNase I-like"/>
    <property type="match status" value="1"/>
</dbReference>
<evidence type="ECO:0008006" key="5">
    <source>
        <dbReference type="Google" id="ProtNLM"/>
    </source>
</evidence>
<evidence type="ECO:0000259" key="2">
    <source>
        <dbReference type="Pfam" id="PF03372"/>
    </source>
</evidence>
<name>A0A8C5MCZ3_9ANUR</name>
<proteinExistence type="predicted"/>
<feature type="domain" description="Endonuclease/exonuclease/phosphatase" evidence="2">
    <location>
        <begin position="15"/>
        <end position="238"/>
    </location>
</feature>
<dbReference type="CDD" id="cd01650">
    <property type="entry name" value="RT_nLTR_like"/>
    <property type="match status" value="1"/>
</dbReference>
<dbReference type="GeneTree" id="ENSGT00940000163630"/>
<dbReference type="InterPro" id="IPR000477">
    <property type="entry name" value="RT_dom"/>
</dbReference>
<reference evidence="3" key="1">
    <citation type="submission" date="2025-08" db="UniProtKB">
        <authorList>
            <consortium name="Ensembl"/>
        </authorList>
    </citation>
    <scope>IDENTIFICATION</scope>
</reference>
<evidence type="ECO:0000313" key="3">
    <source>
        <dbReference type="Ensembl" id="ENSLLEP00000012288.1"/>
    </source>
</evidence>
<protein>
    <recommendedName>
        <fullName evidence="5">Reverse transcriptase domain-containing protein</fullName>
    </recommendedName>
</protein>
<keyword evidence="4" id="KW-1185">Reference proteome</keyword>
<dbReference type="GO" id="GO:0003824">
    <property type="term" value="F:catalytic activity"/>
    <property type="evidence" value="ECO:0007669"/>
    <property type="project" value="InterPro"/>
</dbReference>
<dbReference type="InterPro" id="IPR036691">
    <property type="entry name" value="Endo/exonu/phosph_ase_sf"/>
</dbReference>
<evidence type="ECO:0000259" key="1">
    <source>
        <dbReference type="Pfam" id="PF00078"/>
    </source>
</evidence>
<dbReference type="Proteomes" id="UP000694569">
    <property type="component" value="Unplaced"/>
</dbReference>
<dbReference type="AlphaFoldDB" id="A0A8C5MCZ3"/>
<dbReference type="Pfam" id="PF03372">
    <property type="entry name" value="Exo_endo_phos"/>
    <property type="match status" value="1"/>
</dbReference>
<dbReference type="InterPro" id="IPR005135">
    <property type="entry name" value="Endo/exonuclease/phosphatase"/>
</dbReference>
<evidence type="ECO:0000313" key="4">
    <source>
        <dbReference type="Proteomes" id="UP000694569"/>
    </source>
</evidence>